<dbReference type="Gene3D" id="1.10.340.30">
    <property type="entry name" value="Hypothetical protein, domain 2"/>
    <property type="match status" value="1"/>
</dbReference>
<evidence type="ECO:0000256" key="7">
    <source>
        <dbReference type="ARBA" id="ARBA00023014"/>
    </source>
</evidence>
<keyword evidence="15" id="KW-0540">Nuclease</keyword>
<evidence type="ECO:0000256" key="11">
    <source>
        <dbReference type="ARBA" id="ARBA00023295"/>
    </source>
</evidence>
<dbReference type="GO" id="GO:0051539">
    <property type="term" value="F:4 iron, 4 sulfur cluster binding"/>
    <property type="evidence" value="ECO:0007669"/>
    <property type="project" value="UniProtKB-KW"/>
</dbReference>
<dbReference type="PANTHER" id="PTHR10359:SF18">
    <property type="entry name" value="ENDONUCLEASE III"/>
    <property type="match status" value="1"/>
</dbReference>
<name>I7L150_METBM</name>
<dbReference type="PATRIC" id="fig|1201294.9.peg.2597"/>
<keyword evidence="6" id="KW-0408">Iron</keyword>
<organism evidence="15 16">
    <name type="scientific">Methanoculleus bourgensis (strain ATCC 43281 / DSM 3045 / OCM 15 / MS2)</name>
    <name type="common">Methanogenium bourgense</name>
    <dbReference type="NCBI Taxonomy" id="1201294"/>
    <lineage>
        <taxon>Archaea</taxon>
        <taxon>Methanobacteriati</taxon>
        <taxon>Methanobacteriota</taxon>
        <taxon>Stenosarchaea group</taxon>
        <taxon>Methanomicrobia</taxon>
        <taxon>Methanomicrobiales</taxon>
        <taxon>Methanomicrobiaceae</taxon>
        <taxon>Methanoculleus</taxon>
    </lineage>
</organism>
<dbReference type="InterPro" id="IPR004036">
    <property type="entry name" value="Endonuclease-III-like_CS2"/>
</dbReference>
<keyword evidence="5 13" id="KW-0378">Hydrolase</keyword>
<dbReference type="GO" id="GO:0046872">
    <property type="term" value="F:metal ion binding"/>
    <property type="evidence" value="ECO:0007669"/>
    <property type="project" value="UniProtKB-KW"/>
</dbReference>
<dbReference type="GO" id="GO:0006285">
    <property type="term" value="P:base-excision repair, AP site formation"/>
    <property type="evidence" value="ECO:0007669"/>
    <property type="project" value="TreeGrafter"/>
</dbReference>
<comment type="similarity">
    <text evidence="1 13">Belongs to the Nth/MutY family.</text>
</comment>
<dbReference type="NCBIfam" id="TIGR01083">
    <property type="entry name" value="nth"/>
    <property type="match status" value="1"/>
</dbReference>
<protein>
    <recommendedName>
        <fullName evidence="13">Endonuclease III</fullName>
        <ecNumber evidence="13">4.2.99.18</ecNumber>
    </recommendedName>
    <alternativeName>
        <fullName evidence="13">DNA-(apurinic or apyrimidinic site) lyase</fullName>
    </alternativeName>
</protein>
<gene>
    <name evidence="13 15" type="primary">nth</name>
    <name evidence="15" type="ordered locus">BN140_2327</name>
</gene>
<dbReference type="InterPro" id="IPR005759">
    <property type="entry name" value="Nth"/>
</dbReference>
<dbReference type="CDD" id="cd00056">
    <property type="entry name" value="ENDO3c"/>
    <property type="match status" value="1"/>
</dbReference>
<evidence type="ECO:0000256" key="1">
    <source>
        <dbReference type="ARBA" id="ARBA00008343"/>
    </source>
</evidence>
<accession>I7L150</accession>
<dbReference type="HOGENOM" id="CLU_012862_3_4_2"/>
<keyword evidence="16" id="KW-1185">Reference proteome</keyword>
<evidence type="ECO:0000256" key="3">
    <source>
        <dbReference type="ARBA" id="ARBA00022723"/>
    </source>
</evidence>
<keyword evidence="8 13" id="KW-0238">DNA-binding</keyword>
<keyword evidence="9 13" id="KW-0234">DNA repair</keyword>
<dbReference type="InterPro" id="IPR000445">
    <property type="entry name" value="HhH_motif"/>
</dbReference>
<dbReference type="InterPro" id="IPR003651">
    <property type="entry name" value="Endonuclease3_FeS-loop_motif"/>
</dbReference>
<dbReference type="FunFam" id="1.10.1670.10:FF:000001">
    <property type="entry name" value="Endonuclease III"/>
    <property type="match status" value="1"/>
</dbReference>
<comment type="catalytic activity">
    <reaction evidence="12">
        <text>Hydrolyzes mismatched double-stranded DNA and polynucleotides, releasing free thymine.</text>
        <dbReference type="EC" id="3.2.2.29"/>
    </reaction>
</comment>
<dbReference type="InterPro" id="IPR023170">
    <property type="entry name" value="HhH_base_excis_C"/>
</dbReference>
<keyword evidence="15" id="KW-0255">Endonuclease</keyword>
<evidence type="ECO:0000256" key="6">
    <source>
        <dbReference type="ARBA" id="ARBA00023004"/>
    </source>
</evidence>
<dbReference type="InterPro" id="IPR011257">
    <property type="entry name" value="DNA_glycosylase"/>
</dbReference>
<dbReference type="Pfam" id="PF00633">
    <property type="entry name" value="HHH"/>
    <property type="match status" value="1"/>
</dbReference>
<dbReference type="SMART" id="SM00525">
    <property type="entry name" value="FES"/>
    <property type="match status" value="1"/>
</dbReference>
<evidence type="ECO:0000256" key="10">
    <source>
        <dbReference type="ARBA" id="ARBA00023239"/>
    </source>
</evidence>
<dbReference type="Pfam" id="PF10576">
    <property type="entry name" value="EndIII_4Fe-2S"/>
    <property type="match status" value="1"/>
</dbReference>
<keyword evidence="11 13" id="KW-0326">Glycosidase</keyword>
<evidence type="ECO:0000256" key="5">
    <source>
        <dbReference type="ARBA" id="ARBA00022801"/>
    </source>
</evidence>
<dbReference type="PIRSF" id="PIRSF001435">
    <property type="entry name" value="Nth"/>
    <property type="match status" value="1"/>
</dbReference>
<dbReference type="SMART" id="SM00478">
    <property type="entry name" value="ENDO3c"/>
    <property type="match status" value="1"/>
</dbReference>
<comment type="caution">
    <text evidence="13">Lacks conserved residue(s) required for the propagation of feature annotation.</text>
</comment>
<keyword evidence="4 13" id="KW-0227">DNA damage</keyword>
<dbReference type="InterPro" id="IPR003265">
    <property type="entry name" value="HhH-GPD_domain"/>
</dbReference>
<keyword evidence="10 13" id="KW-0456">Lyase</keyword>
<evidence type="ECO:0000256" key="9">
    <source>
        <dbReference type="ARBA" id="ARBA00023204"/>
    </source>
</evidence>
<evidence type="ECO:0000256" key="4">
    <source>
        <dbReference type="ARBA" id="ARBA00022763"/>
    </source>
</evidence>
<dbReference type="Gene3D" id="1.10.1670.10">
    <property type="entry name" value="Helix-hairpin-Helix base-excision DNA repair enzymes (C-terminal)"/>
    <property type="match status" value="1"/>
</dbReference>
<evidence type="ECO:0000256" key="2">
    <source>
        <dbReference type="ARBA" id="ARBA00022485"/>
    </source>
</evidence>
<keyword evidence="7" id="KW-0411">Iron-sulfur</keyword>
<comment type="function">
    <text evidence="13">DNA repair enzyme that has both DNA N-glycosylase activity and AP-lyase activity. The DNA N-glycosylase activity releases various damaged pyrimidines from DNA by cleaving the N-glycosidic bond, leaving an AP (apurinic/apyrimidinic) site. The AP-lyase activity cleaves the phosphodiester bond 3' to the AP site by a beta-elimination, leaving a 3'-terminal unsaturated sugar and a product with a terminal 5'-phosphate.</text>
</comment>
<dbReference type="AlphaFoldDB" id="I7L150"/>
<dbReference type="EMBL" id="HE964772">
    <property type="protein sequence ID" value="CCJ37250.1"/>
    <property type="molecule type" value="Genomic_DNA"/>
</dbReference>
<comment type="catalytic activity">
    <reaction evidence="13">
        <text>2'-deoxyribonucleotide-(2'-deoxyribose 5'-phosphate)-2'-deoxyribonucleotide-DNA = a 3'-end 2'-deoxyribonucleotide-(2,3-dehydro-2,3-deoxyribose 5'-phosphate)-DNA + a 5'-end 5'-phospho-2'-deoxyribonucleoside-DNA + H(+)</text>
        <dbReference type="Rhea" id="RHEA:66592"/>
        <dbReference type="Rhea" id="RHEA-COMP:13180"/>
        <dbReference type="Rhea" id="RHEA-COMP:16897"/>
        <dbReference type="Rhea" id="RHEA-COMP:17067"/>
        <dbReference type="ChEBI" id="CHEBI:15378"/>
        <dbReference type="ChEBI" id="CHEBI:136412"/>
        <dbReference type="ChEBI" id="CHEBI:157695"/>
        <dbReference type="ChEBI" id="CHEBI:167181"/>
        <dbReference type="EC" id="4.2.99.18"/>
    </reaction>
</comment>
<dbReference type="FunFam" id="1.10.340.30:FF:000001">
    <property type="entry name" value="Endonuclease III"/>
    <property type="match status" value="1"/>
</dbReference>
<dbReference type="GO" id="GO:0141016">
    <property type="term" value="F:G/T mismatch-specific thymine-DNA glycosylase activity"/>
    <property type="evidence" value="ECO:0007669"/>
    <property type="project" value="UniProtKB-EC"/>
</dbReference>
<evidence type="ECO:0000259" key="14">
    <source>
        <dbReference type="SMART" id="SM00478"/>
    </source>
</evidence>
<keyword evidence="3" id="KW-0479">Metal-binding</keyword>
<dbReference type="GO" id="GO:0003677">
    <property type="term" value="F:DNA binding"/>
    <property type="evidence" value="ECO:0007669"/>
    <property type="project" value="UniProtKB-UniRule"/>
</dbReference>
<sequence length="237" mass="26974">MTAVRICPAPSDMNREIACEVYRRLLAHYPIVGGKRHFIDFDSPFESLILTILSAQTTDRAVNAIRDDLFSRYPTPEALARAEPEEVEPLIRSIGFHHSKARYIVGTARKLISDFGGEVPRTIAELQSLPGVGRKTANIVLSHAFGINVGIAVDTHVRRVSKRIGFTDSTNPDIIERDLMALFPEEAWQDINYLLIRLGREVCTAQNPKHEECFVADLCRYYRDLRRYYRDLRAGEE</sequence>
<comment type="cofactor">
    <cofactor evidence="13">
        <name>[4Fe-4S] cluster</name>
        <dbReference type="ChEBI" id="CHEBI:49883"/>
    </cofactor>
    <text evidence="13">Binds 1 [4Fe-4S] cluster.</text>
</comment>
<keyword evidence="2" id="KW-0004">4Fe-4S</keyword>
<dbReference type="Pfam" id="PF00730">
    <property type="entry name" value="HhH-GPD"/>
    <property type="match status" value="1"/>
</dbReference>
<evidence type="ECO:0000313" key="15">
    <source>
        <dbReference type="EMBL" id="CCJ37250.1"/>
    </source>
</evidence>
<evidence type="ECO:0000313" key="16">
    <source>
        <dbReference type="Proteomes" id="UP000009007"/>
    </source>
</evidence>
<dbReference type="STRING" id="1201294.BN140_2327"/>
<dbReference type="SUPFAM" id="SSF48150">
    <property type="entry name" value="DNA-glycosylase"/>
    <property type="match status" value="1"/>
</dbReference>
<evidence type="ECO:0000256" key="12">
    <source>
        <dbReference type="ARBA" id="ARBA00052915"/>
    </source>
</evidence>
<evidence type="ECO:0000256" key="13">
    <source>
        <dbReference type="HAMAP-Rule" id="MF_00942"/>
    </source>
</evidence>
<feature type="domain" description="HhH-GPD" evidence="14">
    <location>
        <begin position="53"/>
        <end position="201"/>
    </location>
</feature>
<dbReference type="KEGG" id="mbg:BN140_2327"/>
<dbReference type="EC" id="4.2.99.18" evidence="13"/>
<proteinExistence type="inferred from homology"/>
<dbReference type="PROSITE" id="PS01155">
    <property type="entry name" value="ENDONUCLEASE_III_2"/>
    <property type="match status" value="1"/>
</dbReference>
<dbReference type="Proteomes" id="UP000009007">
    <property type="component" value="Chromosome I"/>
</dbReference>
<evidence type="ECO:0000256" key="8">
    <source>
        <dbReference type="ARBA" id="ARBA00023125"/>
    </source>
</evidence>
<dbReference type="GO" id="GO:0140078">
    <property type="term" value="F:class I DNA-(apurinic or apyrimidinic site) endonuclease activity"/>
    <property type="evidence" value="ECO:0007669"/>
    <property type="project" value="UniProtKB-EC"/>
</dbReference>
<dbReference type="HAMAP" id="MF_00942">
    <property type="entry name" value="Nth"/>
    <property type="match status" value="1"/>
</dbReference>
<reference evidence="16" key="1">
    <citation type="journal article" date="2012" name="J. Bacteriol.">
        <title>Complete genome sequence of the hydrogenotrophic, methanogenic archaeon Methanoculleus bourgensis strain MS2T, isolated from a sewage sludge digester.</title>
        <authorList>
            <person name="Maus I."/>
            <person name="Wibberg D."/>
            <person name="Stantscheff R."/>
            <person name="Eikmeyer F.G."/>
            <person name="Seffner A."/>
            <person name="Boelter J."/>
            <person name="Szczepanowski R."/>
            <person name="Blom J."/>
            <person name="Jaenicke S."/>
            <person name="Konig H."/>
            <person name="Puhler A."/>
            <person name="Schluter A."/>
        </authorList>
    </citation>
    <scope>NUCLEOTIDE SEQUENCE [LARGE SCALE GENOMIC DNA]</scope>
    <source>
        <strain evidence="16">ATCC 43281 / DSM 3045 / OCM 15 / MS2</strain>
    </source>
</reference>
<dbReference type="PANTHER" id="PTHR10359">
    <property type="entry name" value="A/G-SPECIFIC ADENINE GLYCOSYLASE/ENDONUCLEASE III"/>
    <property type="match status" value="1"/>
</dbReference>